<name>M8BV41_AEGTA</name>
<accession>M8BV41</accession>
<dbReference type="EnsemblPlants" id="EMT06777">
    <property type="protein sequence ID" value="EMT06777"/>
    <property type="gene ID" value="F775_09128"/>
</dbReference>
<proteinExistence type="predicted"/>
<sequence length="106" mass="12439">MVLLQIQTGVFLLQIQDPVHHGNAGRCRRQAEKLMVSLQMWLVCCYKIPMYLVKLEAGNLMSEELNVDIPKKMYILTHVDALACEKWSKFRYGRYYKSSKKDAQVW</sequence>
<evidence type="ECO:0000313" key="1">
    <source>
        <dbReference type="EnsemblPlants" id="EMT06777"/>
    </source>
</evidence>
<organism evidence="1">
    <name type="scientific">Aegilops tauschii</name>
    <name type="common">Tausch's goatgrass</name>
    <name type="synonym">Aegilops squarrosa</name>
    <dbReference type="NCBI Taxonomy" id="37682"/>
    <lineage>
        <taxon>Eukaryota</taxon>
        <taxon>Viridiplantae</taxon>
        <taxon>Streptophyta</taxon>
        <taxon>Embryophyta</taxon>
        <taxon>Tracheophyta</taxon>
        <taxon>Spermatophyta</taxon>
        <taxon>Magnoliopsida</taxon>
        <taxon>Liliopsida</taxon>
        <taxon>Poales</taxon>
        <taxon>Poaceae</taxon>
        <taxon>BOP clade</taxon>
        <taxon>Pooideae</taxon>
        <taxon>Triticodae</taxon>
        <taxon>Triticeae</taxon>
        <taxon>Triticinae</taxon>
        <taxon>Aegilops</taxon>
    </lineage>
</organism>
<dbReference type="AlphaFoldDB" id="M8BV41"/>
<reference evidence="1" key="1">
    <citation type="submission" date="2015-06" db="UniProtKB">
        <authorList>
            <consortium name="EnsemblPlants"/>
        </authorList>
    </citation>
    <scope>IDENTIFICATION</scope>
</reference>
<protein>
    <submittedName>
        <fullName evidence="1">Uncharacterized protein</fullName>
    </submittedName>
</protein>